<evidence type="ECO:0000256" key="1">
    <source>
        <dbReference type="ARBA" id="ARBA00009437"/>
    </source>
</evidence>
<dbReference type="Pfam" id="PF00126">
    <property type="entry name" value="HTH_1"/>
    <property type="match status" value="1"/>
</dbReference>
<dbReference type="InterPro" id="IPR005119">
    <property type="entry name" value="LysR_subst-bd"/>
</dbReference>
<evidence type="ECO:0000256" key="2">
    <source>
        <dbReference type="ARBA" id="ARBA00023015"/>
    </source>
</evidence>
<dbReference type="Pfam" id="PF03466">
    <property type="entry name" value="LysR_substrate"/>
    <property type="match status" value="1"/>
</dbReference>
<dbReference type="PANTHER" id="PTHR30537:SF68">
    <property type="entry name" value="TRANSCRIPTIONAL REGULATOR-RELATED"/>
    <property type="match status" value="1"/>
</dbReference>
<comment type="similarity">
    <text evidence="1">Belongs to the LysR transcriptional regulatory family.</text>
</comment>
<feature type="domain" description="HTH lysR-type" evidence="5">
    <location>
        <begin position="1"/>
        <end position="58"/>
    </location>
</feature>
<organism evidence="6 7">
    <name type="scientific">Photobacterium atrarenae</name>
    <dbReference type="NCBI Taxonomy" id="865757"/>
    <lineage>
        <taxon>Bacteria</taxon>
        <taxon>Pseudomonadati</taxon>
        <taxon>Pseudomonadota</taxon>
        <taxon>Gammaproteobacteria</taxon>
        <taxon>Vibrionales</taxon>
        <taxon>Vibrionaceae</taxon>
        <taxon>Photobacterium</taxon>
    </lineage>
</organism>
<dbReference type="SUPFAM" id="SSF53850">
    <property type="entry name" value="Periplasmic binding protein-like II"/>
    <property type="match status" value="1"/>
</dbReference>
<reference evidence="6" key="1">
    <citation type="submission" date="2022-07" db="EMBL/GenBank/DDBJ databases">
        <title>Genome sequencing of Photobacterium atrarenae GJH2-4.</title>
        <authorList>
            <person name="Park S.-J."/>
        </authorList>
    </citation>
    <scope>NUCLEOTIDE SEQUENCE</scope>
    <source>
        <strain evidence="6">GJH2-4</strain>
    </source>
</reference>
<dbReference type="RefSeq" id="WP_255390806.1">
    <property type="nucleotide sequence ID" value="NZ_CP101509.1"/>
</dbReference>
<dbReference type="Gene3D" id="1.10.10.10">
    <property type="entry name" value="Winged helix-like DNA-binding domain superfamily/Winged helix DNA-binding domain"/>
    <property type="match status" value="1"/>
</dbReference>
<dbReference type="InterPro" id="IPR058163">
    <property type="entry name" value="LysR-type_TF_proteobact-type"/>
</dbReference>
<dbReference type="EMBL" id="CP101509">
    <property type="protein sequence ID" value="UTV29489.1"/>
    <property type="molecule type" value="Genomic_DNA"/>
</dbReference>
<proteinExistence type="inferred from homology"/>
<name>A0ABY5GK45_9GAMM</name>
<dbReference type="InterPro" id="IPR036390">
    <property type="entry name" value="WH_DNA-bd_sf"/>
</dbReference>
<keyword evidence="3" id="KW-0238">DNA-binding</keyword>
<gene>
    <name evidence="6" type="ORF">NNL38_20950</name>
</gene>
<dbReference type="PANTHER" id="PTHR30537">
    <property type="entry name" value="HTH-TYPE TRANSCRIPTIONAL REGULATOR"/>
    <property type="match status" value="1"/>
</dbReference>
<evidence type="ECO:0000256" key="3">
    <source>
        <dbReference type="ARBA" id="ARBA00023125"/>
    </source>
</evidence>
<protein>
    <submittedName>
        <fullName evidence="6">LysR family transcriptional regulator</fullName>
    </submittedName>
</protein>
<keyword evidence="4" id="KW-0804">Transcription</keyword>
<dbReference type="CDD" id="cd08422">
    <property type="entry name" value="PBP2_CrgA_like"/>
    <property type="match status" value="1"/>
</dbReference>
<dbReference type="PROSITE" id="PS50931">
    <property type="entry name" value="HTH_LYSR"/>
    <property type="match status" value="1"/>
</dbReference>
<dbReference type="Gene3D" id="3.40.190.290">
    <property type="match status" value="1"/>
</dbReference>
<sequence length="301" mass="33934">MNLDDMALFVQVVQQGSFTKAAEYCELPKSTVSRRIRNLEASLKTRLLERTTRSLILTEVGEAFYHKATQILDDVAATEKDIAHRQGDYTGKLTLYAPDCILELCTDHISEFCQQYPDLSLVIHSTNQPLSAMADRRFDLRIDIGSQPDSSFIAIPLATLHYDYFASPDYLNTHGIPQTPAELEQHHTLIMHQFSSQQLSWNHGSIELPAMPKCTADSPYVLRALTAAGQGVGCLPLFMAVDQVKNIQLVRLFDGQYCFPLTIYGVYHSRRFVPGKVRVLIKDIQQFLQQKLSTIEGQLPT</sequence>
<dbReference type="InterPro" id="IPR000847">
    <property type="entry name" value="LysR_HTH_N"/>
</dbReference>
<accession>A0ABY5GK45</accession>
<dbReference type="Proteomes" id="UP001057998">
    <property type="component" value="Chromosome 2"/>
</dbReference>
<keyword evidence="7" id="KW-1185">Reference proteome</keyword>
<keyword evidence="2" id="KW-0805">Transcription regulation</keyword>
<evidence type="ECO:0000259" key="5">
    <source>
        <dbReference type="PROSITE" id="PS50931"/>
    </source>
</evidence>
<evidence type="ECO:0000256" key="4">
    <source>
        <dbReference type="ARBA" id="ARBA00023163"/>
    </source>
</evidence>
<dbReference type="SUPFAM" id="SSF46785">
    <property type="entry name" value="Winged helix' DNA-binding domain"/>
    <property type="match status" value="1"/>
</dbReference>
<evidence type="ECO:0000313" key="7">
    <source>
        <dbReference type="Proteomes" id="UP001057998"/>
    </source>
</evidence>
<dbReference type="InterPro" id="IPR036388">
    <property type="entry name" value="WH-like_DNA-bd_sf"/>
</dbReference>
<evidence type="ECO:0000313" key="6">
    <source>
        <dbReference type="EMBL" id="UTV29489.1"/>
    </source>
</evidence>